<feature type="transmembrane region" description="Helical" evidence="1">
    <location>
        <begin position="7"/>
        <end position="30"/>
    </location>
</feature>
<evidence type="ECO:0000313" key="2">
    <source>
        <dbReference type="EMBL" id="MFK2917343.1"/>
    </source>
</evidence>
<gene>
    <name evidence="2" type="ORF">ISS97_08710</name>
</gene>
<feature type="transmembrane region" description="Helical" evidence="1">
    <location>
        <begin position="75"/>
        <end position="97"/>
    </location>
</feature>
<accession>A0ABW8K6G2</accession>
<protein>
    <recommendedName>
        <fullName evidence="4">DUF2182 domain-containing protein</fullName>
    </recommendedName>
</protein>
<name>A0ABW8K6G2_9GAMM</name>
<evidence type="ECO:0000256" key="1">
    <source>
        <dbReference type="SAM" id="Phobius"/>
    </source>
</evidence>
<evidence type="ECO:0000313" key="3">
    <source>
        <dbReference type="Proteomes" id="UP001620408"/>
    </source>
</evidence>
<sequence length="98" mass="10328">MRAPAGSIVGLCAASATMCAIGMAFLGYWGVHEPTPWHWNEVLVVILAFAGFAVLAATPWIVTTPVEDESAERVVAARRTFAIGTALIWLAALVAVFG</sequence>
<keyword evidence="1" id="KW-1133">Transmembrane helix</keyword>
<dbReference type="EMBL" id="JADIKD010000009">
    <property type="protein sequence ID" value="MFK2917343.1"/>
    <property type="molecule type" value="Genomic_DNA"/>
</dbReference>
<comment type="caution">
    <text evidence="2">The sequence shown here is derived from an EMBL/GenBank/DDBJ whole genome shotgun (WGS) entry which is preliminary data.</text>
</comment>
<evidence type="ECO:0008006" key="4">
    <source>
        <dbReference type="Google" id="ProtNLM"/>
    </source>
</evidence>
<keyword evidence="1" id="KW-0812">Transmembrane</keyword>
<dbReference type="Proteomes" id="UP001620408">
    <property type="component" value="Unassembled WGS sequence"/>
</dbReference>
<dbReference type="RefSeq" id="WP_379985215.1">
    <property type="nucleotide sequence ID" value="NZ_JADIKD010000009.1"/>
</dbReference>
<proteinExistence type="predicted"/>
<feature type="transmembrane region" description="Helical" evidence="1">
    <location>
        <begin position="42"/>
        <end position="63"/>
    </location>
</feature>
<organism evidence="2 3">
    <name type="scientific">Dyella koreensis</name>
    <dbReference type="NCBI Taxonomy" id="311235"/>
    <lineage>
        <taxon>Bacteria</taxon>
        <taxon>Pseudomonadati</taxon>
        <taxon>Pseudomonadota</taxon>
        <taxon>Gammaproteobacteria</taxon>
        <taxon>Lysobacterales</taxon>
        <taxon>Rhodanobacteraceae</taxon>
        <taxon>Dyella</taxon>
    </lineage>
</organism>
<keyword evidence="1" id="KW-0472">Membrane</keyword>
<reference evidence="2 3" key="1">
    <citation type="submission" date="2020-10" db="EMBL/GenBank/DDBJ databases">
        <title>Phylogeny of dyella-like bacteria.</title>
        <authorList>
            <person name="Fu J."/>
        </authorList>
    </citation>
    <scope>NUCLEOTIDE SEQUENCE [LARGE SCALE GENOMIC DNA]</scope>
    <source>
        <strain evidence="2 3">BB4</strain>
    </source>
</reference>
<keyword evidence="3" id="KW-1185">Reference proteome</keyword>